<feature type="domain" description="VQ" evidence="1">
    <location>
        <begin position="39"/>
        <end position="59"/>
    </location>
</feature>
<dbReference type="InterPro" id="IPR039612">
    <property type="entry name" value="VQ_5/9/14"/>
</dbReference>
<reference evidence="3" key="2">
    <citation type="submission" date="2025-08" db="UniProtKB">
        <authorList>
            <consortium name="RefSeq"/>
        </authorList>
    </citation>
    <scope>IDENTIFICATION</scope>
    <source>
        <tissue evidence="3">Leaf</tissue>
    </source>
</reference>
<evidence type="ECO:0000313" key="2">
    <source>
        <dbReference type="Proteomes" id="UP000694864"/>
    </source>
</evidence>
<protein>
    <submittedName>
        <fullName evidence="3">VQ motif-containing protein 5-like</fullName>
    </submittedName>
</protein>
<dbReference type="PANTHER" id="PTHR33783">
    <property type="entry name" value="PROTEIN HAIKU1"/>
    <property type="match status" value="1"/>
</dbReference>
<organism evidence="2 3">
    <name type="scientific">Camelina sativa</name>
    <name type="common">False flax</name>
    <name type="synonym">Myagrum sativum</name>
    <dbReference type="NCBI Taxonomy" id="90675"/>
    <lineage>
        <taxon>Eukaryota</taxon>
        <taxon>Viridiplantae</taxon>
        <taxon>Streptophyta</taxon>
        <taxon>Embryophyta</taxon>
        <taxon>Tracheophyta</taxon>
        <taxon>Spermatophyta</taxon>
        <taxon>Magnoliopsida</taxon>
        <taxon>eudicotyledons</taxon>
        <taxon>Gunneridae</taxon>
        <taxon>Pentapetalae</taxon>
        <taxon>rosids</taxon>
        <taxon>malvids</taxon>
        <taxon>Brassicales</taxon>
        <taxon>Brassicaceae</taxon>
        <taxon>Camelineae</taxon>
        <taxon>Camelina</taxon>
    </lineage>
</organism>
<dbReference type="InterPro" id="IPR008889">
    <property type="entry name" value="VQ"/>
</dbReference>
<reference evidence="2" key="1">
    <citation type="journal article" date="2014" name="Nat. Commun.">
        <title>The emerging biofuel crop Camelina sativa retains a highly undifferentiated hexaploid genome structure.</title>
        <authorList>
            <person name="Kagale S."/>
            <person name="Koh C."/>
            <person name="Nixon J."/>
            <person name="Bollina V."/>
            <person name="Clarke W.E."/>
            <person name="Tuteja R."/>
            <person name="Spillane C."/>
            <person name="Robinson S.J."/>
            <person name="Links M.G."/>
            <person name="Clarke C."/>
            <person name="Higgins E.E."/>
            <person name="Huebert T."/>
            <person name="Sharpe A.G."/>
            <person name="Parkin I.A."/>
        </authorList>
    </citation>
    <scope>NUCLEOTIDE SEQUENCE [LARGE SCALE GENOMIC DNA]</scope>
    <source>
        <strain evidence="2">cv. DH55</strain>
    </source>
</reference>
<gene>
    <name evidence="3" type="primary">LOC104743741</name>
</gene>
<proteinExistence type="predicted"/>
<dbReference type="PANTHER" id="PTHR33783:SF5">
    <property type="entry name" value="VQ MOTIF-CONTAINING PROTEIN 5"/>
    <property type="match status" value="1"/>
</dbReference>
<evidence type="ECO:0000259" key="1">
    <source>
        <dbReference type="Pfam" id="PF05678"/>
    </source>
</evidence>
<dbReference type="Proteomes" id="UP000694864">
    <property type="component" value="Chromosome 14"/>
</dbReference>
<dbReference type="GeneID" id="104743741"/>
<accession>A0ABM0VYI6</accession>
<sequence>MYQQRPRNDYSRVNNMRKSNFDLLHARSNAVHQPPQPQPQTQVYIIDKNDFKSLVQKLTSLESCERLPQNHQKIIPEPINRTSSVPPSSMSAAQEDPDVSLYMRYLQSCLLEESSGSNIIGDQFQQPFDDDKYESHMLVQAPTQSVLQYNGFEPVIIPSSNTFPSSWFNGSPQHMQHDASLLQSTRVDYAQPLNFTFSSMTQPGGFGPDLDCVSLDEIFDVPYEINS</sequence>
<evidence type="ECO:0000313" key="3">
    <source>
        <dbReference type="RefSeq" id="XP_010463091.1"/>
    </source>
</evidence>
<dbReference type="Pfam" id="PF05678">
    <property type="entry name" value="VQ"/>
    <property type="match status" value="1"/>
</dbReference>
<keyword evidence="2" id="KW-1185">Reference proteome</keyword>
<name>A0ABM0VYI6_CAMSA</name>
<dbReference type="RefSeq" id="XP_010463091.1">
    <property type="nucleotide sequence ID" value="XM_010464789.1"/>
</dbReference>